<dbReference type="AlphaFoldDB" id="A0A3B0SS91"/>
<organism evidence="1">
    <name type="scientific">hydrothermal vent metagenome</name>
    <dbReference type="NCBI Taxonomy" id="652676"/>
    <lineage>
        <taxon>unclassified sequences</taxon>
        <taxon>metagenomes</taxon>
        <taxon>ecological metagenomes</taxon>
    </lineage>
</organism>
<evidence type="ECO:0008006" key="2">
    <source>
        <dbReference type="Google" id="ProtNLM"/>
    </source>
</evidence>
<dbReference type="InterPro" id="IPR010281">
    <property type="entry name" value="DUF885"/>
</dbReference>
<accession>A0A3B0SS91</accession>
<dbReference type="EMBL" id="UOEI01000254">
    <property type="protein sequence ID" value="VAV99323.1"/>
    <property type="molecule type" value="Genomic_DNA"/>
</dbReference>
<feature type="non-terminal residue" evidence="1">
    <location>
        <position position="1"/>
    </location>
</feature>
<reference evidence="1" key="1">
    <citation type="submission" date="2018-06" db="EMBL/GenBank/DDBJ databases">
        <authorList>
            <person name="Zhirakovskaya E."/>
        </authorList>
    </citation>
    <scope>NUCLEOTIDE SEQUENCE</scope>
</reference>
<sequence length="453" mass="49949">GPQASFRVMIPQMSVETPEHAEMMLSKYSAIATMIDQQTQRLREGVASGRVNAEFAITSTVDQIDAMLDSPVSEDAFLNAQMPAGFDEVAIATWKDRAAAIVEDEIRPAFARYRDLVRDEVGPVARPDERAGLFGLPDGDLVYSRLIERYTTLPMQAAEIHEIGLQQIDRLAQEYLEIAGPILGTTSLEDIFTALRDDPTLHHTSGADVVAQSEEAFAAAKAAMGEWFGRLPKSDCFVEETQHGAVAFYFPPAEDGSREGTFFMNTADPTSWGTFEIQATAFHEGIPGHHLQIAIAQELGDSIPAFRRNGFISAYGEGWGLYTERLADEMGLYSSDLDRVGMLQADSMRACRLVVDTGMHALGWSRQQGIDYMAANSPMTMHSIVEEIDRYLSFPGQALSYMIGRIEIQRIRAEAESTMGARFDIKGFHDTVLGSGCVPLETLDRLVKEWATA</sequence>
<dbReference type="Pfam" id="PF05960">
    <property type="entry name" value="DUF885"/>
    <property type="match status" value="1"/>
</dbReference>
<gene>
    <name evidence="1" type="ORF">MNBD_ACTINO01-2338</name>
</gene>
<dbReference type="PANTHER" id="PTHR33361">
    <property type="entry name" value="GLR0591 PROTEIN"/>
    <property type="match status" value="1"/>
</dbReference>
<protein>
    <recommendedName>
        <fullName evidence="2">DUF885 domain-containing protein</fullName>
    </recommendedName>
</protein>
<evidence type="ECO:0000313" key="1">
    <source>
        <dbReference type="EMBL" id="VAV99323.1"/>
    </source>
</evidence>
<proteinExistence type="predicted"/>
<dbReference type="PANTHER" id="PTHR33361:SF2">
    <property type="entry name" value="DUF885 DOMAIN-CONTAINING PROTEIN"/>
    <property type="match status" value="1"/>
</dbReference>
<name>A0A3B0SS91_9ZZZZ</name>